<keyword evidence="9" id="KW-1185">Reference proteome</keyword>
<feature type="repeat" description="PPR" evidence="5">
    <location>
        <begin position="244"/>
        <end position="278"/>
    </location>
</feature>
<evidence type="ECO:0000313" key="9">
    <source>
        <dbReference type="Proteomes" id="UP000593579"/>
    </source>
</evidence>
<dbReference type="GO" id="GO:0008270">
    <property type="term" value="F:zinc ion binding"/>
    <property type="evidence" value="ECO:0007669"/>
    <property type="project" value="InterPro"/>
</dbReference>
<dbReference type="InterPro" id="IPR033734">
    <property type="entry name" value="Jacalin-like_lectin_dom_plant"/>
</dbReference>
<dbReference type="GO" id="GO:0003723">
    <property type="term" value="F:RNA binding"/>
    <property type="evidence" value="ECO:0007669"/>
    <property type="project" value="InterPro"/>
</dbReference>
<feature type="repeat" description="PPR" evidence="5">
    <location>
        <begin position="587"/>
        <end position="621"/>
    </location>
</feature>
<dbReference type="OrthoDB" id="185373at2759"/>
<dbReference type="GO" id="GO:0009451">
    <property type="term" value="P:RNA modification"/>
    <property type="evidence" value="ECO:0007669"/>
    <property type="project" value="InterPro"/>
</dbReference>
<dbReference type="Pfam" id="PF01535">
    <property type="entry name" value="PPR"/>
    <property type="match status" value="5"/>
</dbReference>
<dbReference type="Proteomes" id="UP000593579">
    <property type="component" value="Unassembled WGS sequence"/>
</dbReference>
<comment type="similarity">
    <text evidence="2">Belongs to the PPR family. PCMP-H subfamily.</text>
</comment>
<accession>A0A7J9CC60</accession>
<dbReference type="Pfam" id="PF13041">
    <property type="entry name" value="PPR_2"/>
    <property type="match status" value="4"/>
</dbReference>
<feature type="domain" description="Jacalin-type lectin" evidence="7">
    <location>
        <begin position="1342"/>
        <end position="1485"/>
    </location>
</feature>
<reference evidence="8 9" key="1">
    <citation type="journal article" date="2019" name="Genome Biol. Evol.">
        <title>Insights into the evolution of the New World diploid cottons (Gossypium, subgenus Houzingenia) based on genome sequencing.</title>
        <authorList>
            <person name="Grover C.E."/>
            <person name="Arick M.A. 2nd"/>
            <person name="Thrash A."/>
            <person name="Conover J.L."/>
            <person name="Sanders W.S."/>
            <person name="Peterson D.G."/>
            <person name="Frelichowski J.E."/>
            <person name="Scheffler J.A."/>
            <person name="Scheffler B.E."/>
            <person name="Wendel J.F."/>
        </authorList>
    </citation>
    <scope>NUCLEOTIDE SEQUENCE [LARGE SCALE GENOMIC DNA]</scope>
    <source>
        <strain evidence="8">5</strain>
        <tissue evidence="8">Leaf</tissue>
    </source>
</reference>
<evidence type="ECO:0000256" key="1">
    <source>
        <dbReference type="ARBA" id="ARBA00006568"/>
    </source>
</evidence>
<dbReference type="PANTHER" id="PTHR47926:SF347">
    <property type="entry name" value="PENTATRICOPEPTIDE REPEAT-CONTAINING PROTEIN"/>
    <property type="match status" value="1"/>
</dbReference>
<dbReference type="PROSITE" id="PS51375">
    <property type="entry name" value="PPR"/>
    <property type="match status" value="10"/>
</dbReference>
<feature type="repeat" description="PPR" evidence="5">
    <location>
        <begin position="486"/>
        <end position="520"/>
    </location>
</feature>
<dbReference type="EMBL" id="JABEZY010000009">
    <property type="protein sequence ID" value="MBA0745755.1"/>
    <property type="molecule type" value="Genomic_DNA"/>
</dbReference>
<feature type="repeat" description="PPR" evidence="5">
    <location>
        <begin position="384"/>
        <end position="414"/>
    </location>
</feature>
<dbReference type="CDD" id="cd09612">
    <property type="entry name" value="Jacalin"/>
    <property type="match status" value="3"/>
</dbReference>
<feature type="repeat" description="PPR" evidence="5">
    <location>
        <begin position="143"/>
        <end position="177"/>
    </location>
</feature>
<feature type="repeat" description="PPR" evidence="5">
    <location>
        <begin position="415"/>
        <end position="449"/>
    </location>
</feature>
<feature type="region of interest" description="Disordered" evidence="6">
    <location>
        <begin position="1103"/>
        <end position="1135"/>
    </location>
</feature>
<dbReference type="Pfam" id="PF01419">
    <property type="entry name" value="Jacalin"/>
    <property type="match status" value="3"/>
</dbReference>
<dbReference type="PROSITE" id="PS51752">
    <property type="entry name" value="JACALIN_LECTIN"/>
    <property type="match status" value="3"/>
</dbReference>
<evidence type="ECO:0000313" key="8">
    <source>
        <dbReference type="EMBL" id="MBA0745755.1"/>
    </source>
</evidence>
<protein>
    <recommendedName>
        <fullName evidence="7">Jacalin-type lectin domain-containing protein</fullName>
    </recommendedName>
</protein>
<dbReference type="InterPro" id="IPR001229">
    <property type="entry name" value="Jacalin-like_lectin_dom"/>
</dbReference>
<sequence length="1502" mass="166803">MENLMITCISKPPVIIPTKHDNLSEFSQPQTKLSFTYTKNTNNPKITDNHVKYLARSGRLAEAVAALDSIALSGSQVRPNTFISLLQACIDFGSLDLGRKLHARIHLVKESDPFVETKLVSMYAKCGSFADARKVFDEMSQKNLYTWSAMIGAYSRVSRWKEVVELFFLMMEDGVLPDEFLFPRILQACANCGDVRTGRLLHSLVIRLGMVCYTRVSNSVLAVYAKCGKLRSARRFFDYMNERDRVTWNSMLLAYCQKGENDEAYKLFNGMWGEGIEPCIVSWNILINSYNQLGRCDVALGLMKEMESSRVSPDVFTWTSMISGLTQNGRRWQALFLFKEMLLAGIKPNGVTITSAVSACASLKVLKLGLEIHSIALRMGITDNVLVGNSLIDMYAKCGELEAARQVFDMIEEKDVYTWNSMIAGYCQAGYCGKAYELFIKMQESDVKPNVITWNTMISGYIQNGDEDRAMDLFQRIEQDGKIRRNTASWNALIAGYVQLGAIDKAFGVFRQMQSCFICPNSVTILSILPGCANLIATKKVKEIHGCILRRDLEFVISISNSLIDTYAKSGNILYSRNIFDGMSTRDIISWNSIIGGYVLHGCFDAALDLFDQMRKLGLKPNRGTFLSIILAHGIAKMVDEGKQIFSSISDNYEIIPAIEHYSAMIDLYGRSGRLGEAMEFIEDMPIEPDSSVWTSLLTACRIHKDIALAVLAGERLLDLEPGNIVVNQLIEVNIDDHHGGFFIEEEEKEEISGIHSEKLAIAFALISSPSSPQSIRIVKSIRMCRNCHLTAKYVSLRFGCEIYLSDTKFFHHFKNGRCSCGDYCPAFDRERCRAFARIFTFLPKMRLQNNFINNDQDTKMLKLICLISNITLKSHLLSAVLNRLLTPVLVTLTCQVFAPSEMSTEDDKKPVSVGPWGGQGGTSWDDGVYCTIRQLVIAHGSGIDSVQIEYDTKGNSLWSRKHGGNGGSKTDKVKLDFPDEFLTSIHGYYGSLNQRGPIIVRSLTFHSNRKAYGPFGIEQGTSFSMNKGKIVGFRGRSGWYLDAIGVYSKPVLKLNPSKPIVHAQSVAATGPEKSGYAVIQGSVGESYDIVLAVRQRDGFVNPQPRELIRQNSSSSSSDDSSDVETKSKVPFRTPMKVPPTLPEGVLTYGPWGGQGGTKFDDGTYTGIRQIVLSRNVGIVSMKVCYDREGQAVWGSKHGGTGGFKTERIMFDYPSEILTHITGTFAPLMYMGPNVIRSLTFYTNKGKHGPYGDEQGPSFTNKMNEGKIVGFLGREGLFLDAVGVHVMEGKVPPPKPSYSQAIIQSERPIAEIDNSPWSNKLVLARRGPVEEVACGVVKEPSPCGPGPWGGDGGRAWDDGVYSGIKQIFITKSEAICSIQIEYDRNGQSVWSPRHGGHGGTTTHRVKLDYPHEVLICISGYYGSINEEEKSKAIRSLTFYTSRGKYGPFGEEVGTYFTSTTTQGKVVGFHGRCSSYLDAIGVHMQHWLGNQKASKMSLFKIFS</sequence>
<name>A0A7J9CC60_GOSGO</name>
<feature type="repeat" description="PPR" evidence="5">
    <location>
        <begin position="112"/>
        <end position="142"/>
    </location>
</feature>
<dbReference type="Pfam" id="PF14432">
    <property type="entry name" value="DYW_deaminase"/>
    <property type="match status" value="1"/>
</dbReference>
<dbReference type="SUPFAM" id="SSF51101">
    <property type="entry name" value="Mannose-binding lectins"/>
    <property type="match status" value="3"/>
</dbReference>
<evidence type="ECO:0000256" key="4">
    <source>
        <dbReference type="ARBA" id="ARBA00022737"/>
    </source>
</evidence>
<feature type="domain" description="Jacalin-type lectin" evidence="7">
    <location>
        <begin position="911"/>
        <end position="1051"/>
    </location>
</feature>
<feature type="repeat" description="PPR" evidence="5">
    <location>
        <begin position="314"/>
        <end position="348"/>
    </location>
</feature>
<evidence type="ECO:0000256" key="2">
    <source>
        <dbReference type="ARBA" id="ARBA00006643"/>
    </source>
</evidence>
<dbReference type="GO" id="GO:0030246">
    <property type="term" value="F:carbohydrate binding"/>
    <property type="evidence" value="ECO:0007669"/>
    <property type="project" value="UniProtKB-KW"/>
</dbReference>
<gene>
    <name evidence="8" type="ORF">Gogos_008318</name>
</gene>
<feature type="domain" description="Jacalin-type lectin" evidence="7">
    <location>
        <begin position="1146"/>
        <end position="1288"/>
    </location>
</feature>
<dbReference type="FunFam" id="1.25.40.10:FF:000158">
    <property type="entry name" value="pentatricopeptide repeat-containing protein At2g33680"/>
    <property type="match status" value="1"/>
</dbReference>
<dbReference type="InterPro" id="IPR046960">
    <property type="entry name" value="PPR_At4g14850-like_plant"/>
</dbReference>
<evidence type="ECO:0000256" key="3">
    <source>
        <dbReference type="ARBA" id="ARBA00022734"/>
    </source>
</evidence>
<keyword evidence="4" id="KW-0677">Repeat</keyword>
<feature type="repeat" description="PPR" evidence="5">
    <location>
        <begin position="450"/>
        <end position="484"/>
    </location>
</feature>
<dbReference type="NCBIfam" id="TIGR00756">
    <property type="entry name" value="PPR"/>
    <property type="match status" value="11"/>
</dbReference>
<dbReference type="PANTHER" id="PTHR47926">
    <property type="entry name" value="PENTATRICOPEPTIDE REPEAT-CONTAINING PROTEIN"/>
    <property type="match status" value="1"/>
</dbReference>
<dbReference type="InterPro" id="IPR032867">
    <property type="entry name" value="DYW_dom"/>
</dbReference>
<feature type="repeat" description="PPR" evidence="5">
    <location>
        <begin position="279"/>
        <end position="313"/>
    </location>
</feature>
<evidence type="ECO:0000259" key="7">
    <source>
        <dbReference type="PROSITE" id="PS51752"/>
    </source>
</evidence>
<dbReference type="InterPro" id="IPR002885">
    <property type="entry name" value="PPR_rpt"/>
</dbReference>
<dbReference type="FunFam" id="2.100.10.30:FF:000001">
    <property type="entry name" value="Jacalin-related lectin 33"/>
    <property type="match status" value="3"/>
</dbReference>
<dbReference type="InterPro" id="IPR011990">
    <property type="entry name" value="TPR-like_helical_dom_sf"/>
</dbReference>
<proteinExistence type="inferred from homology"/>
<comment type="caution">
    <text evidence="8">The sequence shown here is derived from an EMBL/GenBank/DDBJ whole genome shotgun (WGS) entry which is preliminary data.</text>
</comment>
<evidence type="ECO:0000256" key="5">
    <source>
        <dbReference type="PROSITE-ProRule" id="PRU00708"/>
    </source>
</evidence>
<evidence type="ECO:0000256" key="6">
    <source>
        <dbReference type="SAM" id="MobiDB-lite"/>
    </source>
</evidence>
<dbReference type="GO" id="GO:0099402">
    <property type="term" value="P:plant organ development"/>
    <property type="evidence" value="ECO:0007669"/>
    <property type="project" value="UniProtKB-ARBA"/>
</dbReference>
<dbReference type="FunFam" id="1.25.40.10:FF:000380">
    <property type="entry name" value="Pentatricopeptide repeat-containing protein, chloroplastic"/>
    <property type="match status" value="1"/>
</dbReference>
<dbReference type="FunFam" id="1.25.40.10:FF:001800">
    <property type="entry name" value="Pentatricopeptide repeat-containing protein"/>
    <property type="match status" value="1"/>
</dbReference>
<comment type="similarity">
    <text evidence="1">Belongs to the jacalin lectin family.</text>
</comment>
<keyword evidence="3" id="KW-0430">Lectin</keyword>
<dbReference type="InterPro" id="IPR036404">
    <property type="entry name" value="Jacalin-like_lectin_dom_sf"/>
</dbReference>
<dbReference type="SMART" id="SM00915">
    <property type="entry name" value="Jacalin"/>
    <property type="match status" value="3"/>
</dbReference>
<organism evidence="8 9">
    <name type="scientific">Gossypium gossypioides</name>
    <name type="common">Mexican cotton</name>
    <name type="synonym">Selera gossypioides</name>
    <dbReference type="NCBI Taxonomy" id="34282"/>
    <lineage>
        <taxon>Eukaryota</taxon>
        <taxon>Viridiplantae</taxon>
        <taxon>Streptophyta</taxon>
        <taxon>Embryophyta</taxon>
        <taxon>Tracheophyta</taxon>
        <taxon>Spermatophyta</taxon>
        <taxon>Magnoliopsida</taxon>
        <taxon>eudicotyledons</taxon>
        <taxon>Gunneridae</taxon>
        <taxon>Pentapetalae</taxon>
        <taxon>rosids</taxon>
        <taxon>malvids</taxon>
        <taxon>Malvales</taxon>
        <taxon>Malvaceae</taxon>
        <taxon>Malvoideae</taxon>
        <taxon>Gossypium</taxon>
    </lineage>
</organism>
<dbReference type="Gene3D" id="1.25.40.10">
    <property type="entry name" value="Tetratricopeptide repeat domain"/>
    <property type="match status" value="6"/>
</dbReference>
<dbReference type="Gene3D" id="2.100.10.30">
    <property type="entry name" value="Jacalin-like lectin domain"/>
    <property type="match status" value="3"/>
</dbReference>